<sequence>MSVLLYSIWSVADSTTTLPFPVIVSFAGDASVPSFGVDLCQLRRWISCYWHAAKLLSAAIILVCKKTSLLELPSPSFSLHDVVTAIVQFSAGSHRHRSASLRPRVLLALLLNMESARVPLRVLPDNLSSRASFDETEANHIRAHCQHWDAAMLHADFNR</sequence>
<gene>
    <name evidence="1" type="ORF">OE88DRAFT_1645395</name>
</gene>
<dbReference type="EMBL" id="ML213513">
    <property type="protein sequence ID" value="TFK50304.1"/>
    <property type="molecule type" value="Genomic_DNA"/>
</dbReference>
<protein>
    <submittedName>
        <fullName evidence="1">Uncharacterized protein</fullName>
    </submittedName>
</protein>
<evidence type="ECO:0000313" key="2">
    <source>
        <dbReference type="Proteomes" id="UP000305948"/>
    </source>
</evidence>
<accession>A0A5C3MYB0</accession>
<reference evidence="1 2" key="1">
    <citation type="journal article" date="2019" name="Nat. Ecol. Evol.">
        <title>Megaphylogeny resolves global patterns of mushroom evolution.</title>
        <authorList>
            <person name="Varga T."/>
            <person name="Krizsan K."/>
            <person name="Foldi C."/>
            <person name="Dima B."/>
            <person name="Sanchez-Garcia M."/>
            <person name="Sanchez-Ramirez S."/>
            <person name="Szollosi G.J."/>
            <person name="Szarkandi J.G."/>
            <person name="Papp V."/>
            <person name="Albert L."/>
            <person name="Andreopoulos W."/>
            <person name="Angelini C."/>
            <person name="Antonin V."/>
            <person name="Barry K.W."/>
            <person name="Bougher N.L."/>
            <person name="Buchanan P."/>
            <person name="Buyck B."/>
            <person name="Bense V."/>
            <person name="Catcheside P."/>
            <person name="Chovatia M."/>
            <person name="Cooper J."/>
            <person name="Damon W."/>
            <person name="Desjardin D."/>
            <person name="Finy P."/>
            <person name="Geml J."/>
            <person name="Haridas S."/>
            <person name="Hughes K."/>
            <person name="Justo A."/>
            <person name="Karasinski D."/>
            <person name="Kautmanova I."/>
            <person name="Kiss B."/>
            <person name="Kocsube S."/>
            <person name="Kotiranta H."/>
            <person name="LaButti K.M."/>
            <person name="Lechner B.E."/>
            <person name="Liimatainen K."/>
            <person name="Lipzen A."/>
            <person name="Lukacs Z."/>
            <person name="Mihaltcheva S."/>
            <person name="Morgado L.N."/>
            <person name="Niskanen T."/>
            <person name="Noordeloos M.E."/>
            <person name="Ohm R.A."/>
            <person name="Ortiz-Santana B."/>
            <person name="Ovrebo C."/>
            <person name="Racz N."/>
            <person name="Riley R."/>
            <person name="Savchenko A."/>
            <person name="Shiryaev A."/>
            <person name="Soop K."/>
            <person name="Spirin V."/>
            <person name="Szebenyi C."/>
            <person name="Tomsovsky M."/>
            <person name="Tulloss R.E."/>
            <person name="Uehling J."/>
            <person name="Grigoriev I.V."/>
            <person name="Vagvolgyi C."/>
            <person name="Papp T."/>
            <person name="Martin F.M."/>
            <person name="Miettinen O."/>
            <person name="Hibbett D.S."/>
            <person name="Nagy L.G."/>
        </authorList>
    </citation>
    <scope>NUCLEOTIDE SEQUENCE [LARGE SCALE GENOMIC DNA]</scope>
    <source>
        <strain evidence="1 2">OMC1185</strain>
    </source>
</reference>
<dbReference type="AlphaFoldDB" id="A0A5C3MYB0"/>
<dbReference type="Proteomes" id="UP000305948">
    <property type="component" value="Unassembled WGS sequence"/>
</dbReference>
<organism evidence="1 2">
    <name type="scientific">Heliocybe sulcata</name>
    <dbReference type="NCBI Taxonomy" id="5364"/>
    <lineage>
        <taxon>Eukaryota</taxon>
        <taxon>Fungi</taxon>
        <taxon>Dikarya</taxon>
        <taxon>Basidiomycota</taxon>
        <taxon>Agaricomycotina</taxon>
        <taxon>Agaricomycetes</taxon>
        <taxon>Gloeophyllales</taxon>
        <taxon>Gloeophyllaceae</taxon>
        <taxon>Heliocybe</taxon>
    </lineage>
</organism>
<keyword evidence="2" id="KW-1185">Reference proteome</keyword>
<evidence type="ECO:0000313" key="1">
    <source>
        <dbReference type="EMBL" id="TFK50304.1"/>
    </source>
</evidence>
<proteinExistence type="predicted"/>
<name>A0A5C3MYB0_9AGAM</name>